<dbReference type="AlphaFoldDB" id="A0A4Y2SNL1"/>
<proteinExistence type="predicted"/>
<comment type="caution">
    <text evidence="1">The sequence shown here is derived from an EMBL/GenBank/DDBJ whole genome shotgun (WGS) entry which is preliminary data.</text>
</comment>
<evidence type="ECO:0000313" key="1">
    <source>
        <dbReference type="EMBL" id="GBN89878.1"/>
    </source>
</evidence>
<dbReference type="Proteomes" id="UP000499080">
    <property type="component" value="Unassembled WGS sequence"/>
</dbReference>
<dbReference type="EMBL" id="BGPR01023023">
    <property type="protein sequence ID" value="GBN89878.1"/>
    <property type="molecule type" value="Genomic_DNA"/>
</dbReference>
<name>A0A4Y2SNL1_ARAVE</name>
<evidence type="ECO:0000313" key="2">
    <source>
        <dbReference type="Proteomes" id="UP000499080"/>
    </source>
</evidence>
<accession>A0A4Y2SNL1</accession>
<protein>
    <submittedName>
        <fullName evidence="1">Uncharacterized protein</fullName>
    </submittedName>
</protein>
<keyword evidence="2" id="KW-1185">Reference proteome</keyword>
<sequence>MWIRENSINGDFCGYKTWKLDNSVSPEIDAKLALWLWQLLYALQYGVDHPPHSRHGHGDGVSARYFRKAEVTTDPERWTRIGEDTYGVGRCTL</sequence>
<reference evidence="1 2" key="1">
    <citation type="journal article" date="2019" name="Sci. Rep.">
        <title>Orb-weaving spider Araneus ventricosus genome elucidates the spidroin gene catalogue.</title>
        <authorList>
            <person name="Kono N."/>
            <person name="Nakamura H."/>
            <person name="Ohtoshi R."/>
            <person name="Moran D.A.P."/>
            <person name="Shinohara A."/>
            <person name="Yoshida Y."/>
            <person name="Fujiwara M."/>
            <person name="Mori M."/>
            <person name="Tomita M."/>
            <person name="Arakawa K."/>
        </authorList>
    </citation>
    <scope>NUCLEOTIDE SEQUENCE [LARGE SCALE GENOMIC DNA]</scope>
</reference>
<organism evidence="1 2">
    <name type="scientific">Araneus ventricosus</name>
    <name type="common">Orbweaver spider</name>
    <name type="synonym">Epeira ventricosa</name>
    <dbReference type="NCBI Taxonomy" id="182803"/>
    <lineage>
        <taxon>Eukaryota</taxon>
        <taxon>Metazoa</taxon>
        <taxon>Ecdysozoa</taxon>
        <taxon>Arthropoda</taxon>
        <taxon>Chelicerata</taxon>
        <taxon>Arachnida</taxon>
        <taxon>Araneae</taxon>
        <taxon>Araneomorphae</taxon>
        <taxon>Entelegynae</taxon>
        <taxon>Araneoidea</taxon>
        <taxon>Araneidae</taxon>
        <taxon>Araneus</taxon>
    </lineage>
</organism>
<gene>
    <name evidence="1" type="ORF">AVEN_166374_1</name>
</gene>